<evidence type="ECO:0000256" key="1">
    <source>
        <dbReference type="SAM" id="Phobius"/>
    </source>
</evidence>
<reference evidence="2" key="1">
    <citation type="submission" date="2015-08" db="EMBL/GenBank/DDBJ databases">
        <authorList>
            <person name="Babu N.S."/>
            <person name="Beckwith C.J."/>
            <person name="Beseler K.G."/>
            <person name="Brison A."/>
            <person name="Carone J.V."/>
            <person name="Caskin T.P."/>
            <person name="Diamond M."/>
            <person name="Durham M.E."/>
            <person name="Foxe J.M."/>
            <person name="Go M."/>
            <person name="Henderson B.A."/>
            <person name="Jones I.B."/>
            <person name="McGettigan J.A."/>
            <person name="Micheletti S.J."/>
            <person name="Nasrallah M.E."/>
            <person name="Ortiz D."/>
            <person name="Piller C.R."/>
            <person name="Privatt S.R."/>
            <person name="Schneider S.L."/>
            <person name="Sharp S."/>
            <person name="Smith T.C."/>
            <person name="Stanton J.D."/>
            <person name="Ullery H.E."/>
            <person name="Wilson R.J."/>
            <person name="Serrano M.G."/>
            <person name="Buck G."/>
            <person name="Lee V."/>
            <person name="Wang Y."/>
            <person name="Carvalho R."/>
            <person name="Voegtly L."/>
            <person name="Shi R."/>
            <person name="Duckworth R."/>
            <person name="Johnson A."/>
            <person name="Loviza R."/>
            <person name="Walstead R."/>
            <person name="Shah Z."/>
            <person name="Kiflezghi M."/>
            <person name="Wade K."/>
            <person name="Ball S.L."/>
            <person name="Bradley K.W."/>
            <person name="Asai D.J."/>
            <person name="Bowman C.A."/>
            <person name="Russell D.A."/>
            <person name="Pope W.H."/>
            <person name="Jacobs-Sera D."/>
            <person name="Hendrix R.W."/>
            <person name="Hatfull G.F."/>
        </authorList>
    </citation>
    <scope>NUCLEOTIDE SEQUENCE</scope>
</reference>
<gene>
    <name evidence="2" type="ORF">NOCA1130036</name>
</gene>
<keyword evidence="1" id="KW-0812">Transmembrane</keyword>
<protein>
    <submittedName>
        <fullName evidence="2">Uncharacterized protein</fullName>
    </submittedName>
</protein>
<feature type="transmembrane region" description="Helical" evidence="1">
    <location>
        <begin position="6"/>
        <end position="29"/>
    </location>
</feature>
<keyword evidence="1" id="KW-0472">Membrane</keyword>
<accession>A0A2P2C624</accession>
<proteinExistence type="predicted"/>
<sequence length="50" mass="5173">MTNDLSVGLLVVLGVLAGIGALLVLMTMLEPGAQTRRAPAHRAAKVPPRP</sequence>
<organism evidence="2">
    <name type="scientific">metagenome</name>
    <dbReference type="NCBI Taxonomy" id="256318"/>
    <lineage>
        <taxon>unclassified sequences</taxon>
        <taxon>metagenomes</taxon>
    </lineage>
</organism>
<evidence type="ECO:0000313" key="2">
    <source>
        <dbReference type="EMBL" id="CUR57446.1"/>
    </source>
</evidence>
<name>A0A2P2C624_9ZZZZ</name>
<dbReference type="EMBL" id="CZKB01000005">
    <property type="protein sequence ID" value="CUR57446.1"/>
    <property type="molecule type" value="Genomic_DNA"/>
</dbReference>
<dbReference type="AlphaFoldDB" id="A0A2P2C624"/>
<keyword evidence="1" id="KW-1133">Transmembrane helix</keyword>